<dbReference type="STRING" id="1802056.A2954_04300"/>
<comment type="caution">
    <text evidence="2">The sequence shown here is derived from an EMBL/GenBank/DDBJ whole genome shotgun (WGS) entry which is preliminary data.</text>
</comment>
<dbReference type="EMBL" id="MGAG01000003">
    <property type="protein sequence ID" value="OGK42205.1"/>
    <property type="molecule type" value="Genomic_DNA"/>
</dbReference>
<protein>
    <recommendedName>
        <fullName evidence="4">LytR/CpsA/Psr regulator C-terminal domain-containing protein</fullName>
    </recommendedName>
</protein>
<accession>A0A1F7IFS1</accession>
<proteinExistence type="predicted"/>
<reference evidence="2 3" key="1">
    <citation type="journal article" date="2016" name="Nat. Commun.">
        <title>Thousands of microbial genomes shed light on interconnected biogeochemical processes in an aquifer system.</title>
        <authorList>
            <person name="Anantharaman K."/>
            <person name="Brown C.T."/>
            <person name="Hug L.A."/>
            <person name="Sharon I."/>
            <person name="Castelle C.J."/>
            <person name="Probst A.J."/>
            <person name="Thomas B.C."/>
            <person name="Singh A."/>
            <person name="Wilkins M.J."/>
            <person name="Karaoz U."/>
            <person name="Brodie E.L."/>
            <person name="Williams K.H."/>
            <person name="Hubbard S.S."/>
            <person name="Banfield J.F."/>
        </authorList>
    </citation>
    <scope>NUCLEOTIDE SEQUENCE [LARGE SCALE GENOMIC DNA]</scope>
</reference>
<evidence type="ECO:0008006" key="4">
    <source>
        <dbReference type="Google" id="ProtNLM"/>
    </source>
</evidence>
<evidence type="ECO:0000256" key="1">
    <source>
        <dbReference type="SAM" id="Phobius"/>
    </source>
</evidence>
<keyword evidence="1" id="KW-1133">Transmembrane helix</keyword>
<feature type="transmembrane region" description="Helical" evidence="1">
    <location>
        <begin position="12"/>
        <end position="32"/>
    </location>
</feature>
<evidence type="ECO:0000313" key="2">
    <source>
        <dbReference type="EMBL" id="OGK42205.1"/>
    </source>
</evidence>
<dbReference type="Proteomes" id="UP000177698">
    <property type="component" value="Unassembled WGS sequence"/>
</dbReference>
<keyword evidence="1" id="KW-0472">Membrane</keyword>
<evidence type="ECO:0000313" key="3">
    <source>
        <dbReference type="Proteomes" id="UP000177698"/>
    </source>
</evidence>
<name>A0A1F7IFS1_9BACT</name>
<keyword evidence="1" id="KW-0812">Transmembrane</keyword>
<gene>
    <name evidence="2" type="ORF">A2954_04300</name>
</gene>
<organism evidence="2 3">
    <name type="scientific">Candidatus Roizmanbacteria bacterium RIFCSPLOWO2_01_FULL_37_12</name>
    <dbReference type="NCBI Taxonomy" id="1802056"/>
    <lineage>
        <taxon>Bacteria</taxon>
        <taxon>Candidatus Roizmaniibacteriota</taxon>
    </lineage>
</organism>
<dbReference type="AlphaFoldDB" id="A0A1F7IFS1"/>
<sequence>MKKEKLKKIQKISRVKLFYFLIVVLTFYFLFFNLRSSAFFQKKDRINLVFSEDKIAFYSLGLADKINYFISFYPDLEMVVPGGYGYYRLGALAKLASLEKNPDLFKKTYSVATSSIVDYYFYTNASVDQMEIFFGKKSSDFSLPRFSLLFFGESNAHFFDRIYLYLQFLGKTKGQFNTINSLTTESQGNRKAFSPNDFFETFQGILYKTTYRKENRSVQIVYTRSYNTALQLGRILEGEGIRVVDLNQNDERIKKCKVIEDSEKYTETAKSISRFFGCQLSAGKTEAYDIILKLGNAEGEWAVE</sequence>